<dbReference type="EnsemblPlants" id="OGLUM11G06200.3">
    <property type="protein sequence ID" value="OGLUM11G06200.3"/>
    <property type="gene ID" value="OGLUM11G06200"/>
</dbReference>
<organism evidence="1">
    <name type="scientific">Oryza glumipatula</name>
    <dbReference type="NCBI Taxonomy" id="40148"/>
    <lineage>
        <taxon>Eukaryota</taxon>
        <taxon>Viridiplantae</taxon>
        <taxon>Streptophyta</taxon>
        <taxon>Embryophyta</taxon>
        <taxon>Tracheophyta</taxon>
        <taxon>Spermatophyta</taxon>
        <taxon>Magnoliopsida</taxon>
        <taxon>Liliopsida</taxon>
        <taxon>Poales</taxon>
        <taxon>Poaceae</taxon>
        <taxon>BOP clade</taxon>
        <taxon>Oryzoideae</taxon>
        <taxon>Oryzeae</taxon>
        <taxon>Oryzinae</taxon>
        <taxon>Oryza</taxon>
    </lineage>
</organism>
<reference evidence="1" key="2">
    <citation type="submission" date="2018-05" db="EMBL/GenBank/DDBJ databases">
        <title>OgluRS3 (Oryza glumaepatula Reference Sequence Version 3).</title>
        <authorList>
            <person name="Zhang J."/>
            <person name="Kudrna D."/>
            <person name="Lee S."/>
            <person name="Talag J."/>
            <person name="Welchert J."/>
            <person name="Wing R.A."/>
        </authorList>
    </citation>
    <scope>NUCLEOTIDE SEQUENCE [LARGE SCALE GENOMIC DNA]</scope>
</reference>
<dbReference type="Gramene" id="OGLUM11G06200.3">
    <property type="protein sequence ID" value="OGLUM11G06200.3"/>
    <property type="gene ID" value="OGLUM11G06200"/>
</dbReference>
<protein>
    <submittedName>
        <fullName evidence="1">Uncharacterized protein</fullName>
    </submittedName>
</protein>
<evidence type="ECO:0000313" key="1">
    <source>
        <dbReference type="EnsemblPlants" id="OGLUM11G06200.3"/>
    </source>
</evidence>
<sequence length="354" mass="39229">MAGAEHRATPVAYGWLSTPELGWHLEYQPFLELNHLPDLKLLAPLITQKSRTMDDNLTRNSAEYDSFIHPADQKSRLRQIIRNILSNSTINVVKREATELPWKTERERALKVPKCPWYCSSSYSFRLCRVARVSLPSPSTSSSPPSSFVPNQWKAMVPPTREWRPLLVARLVAPSSPAGGPLVRQHPLIHWFALSVKPFGFIGSLLRPLSFVDSLRTHRRFCGSPLLTPHAPHAHPKSGMTSDGNGDGAAAVVVALGISDGGNDWASLRRNLPLRRMLVSKGKATMHGRRRRPSAILLRPSSRTTHVLLILDAAAVDVAEDSLVVALVRMLFGKGKAAMVADIMAEFEGDEQRQ</sequence>
<keyword evidence="2" id="KW-1185">Reference proteome</keyword>
<dbReference type="AlphaFoldDB" id="A0A0E0BGM2"/>
<accession>A0A0E0BGM2</accession>
<name>A0A0E0BGM2_9ORYZ</name>
<dbReference type="HOGENOM" id="CLU_783841_0_0_1"/>
<dbReference type="Proteomes" id="UP000026961">
    <property type="component" value="Chromosome 11"/>
</dbReference>
<proteinExistence type="predicted"/>
<evidence type="ECO:0000313" key="2">
    <source>
        <dbReference type="Proteomes" id="UP000026961"/>
    </source>
</evidence>
<reference evidence="1" key="1">
    <citation type="submission" date="2015-04" db="UniProtKB">
        <authorList>
            <consortium name="EnsemblPlants"/>
        </authorList>
    </citation>
    <scope>IDENTIFICATION</scope>
</reference>